<proteinExistence type="predicted"/>
<dbReference type="PANTHER" id="PTHR47411:SF3">
    <property type="entry name" value="I-BETA-1,3-N-ACETYLGLUCOSAMINYLTRANSFERASE"/>
    <property type="match status" value="1"/>
</dbReference>
<comment type="caution">
    <text evidence="1">The sequence shown here is derived from an EMBL/GenBank/DDBJ whole genome shotgun (WGS) entry which is preliminary data.</text>
</comment>
<keyword evidence="2" id="KW-1185">Reference proteome</keyword>
<dbReference type="PANTHER" id="PTHR47411">
    <property type="entry name" value="B3GNT1, BETA-1,3-N-ACETYLGUCOSAMINYLTRANSFERASE 1, HOMOLOG"/>
    <property type="match status" value="1"/>
</dbReference>
<protein>
    <submittedName>
        <fullName evidence="1">Uncharacterized protein</fullName>
    </submittedName>
</protein>
<organism evidence="1 2">
    <name type="scientific">Mesorhabditis spiculigera</name>
    <dbReference type="NCBI Taxonomy" id="96644"/>
    <lineage>
        <taxon>Eukaryota</taxon>
        <taxon>Metazoa</taxon>
        <taxon>Ecdysozoa</taxon>
        <taxon>Nematoda</taxon>
        <taxon>Chromadorea</taxon>
        <taxon>Rhabditida</taxon>
        <taxon>Rhabditina</taxon>
        <taxon>Rhabditomorpha</taxon>
        <taxon>Rhabditoidea</taxon>
        <taxon>Rhabditidae</taxon>
        <taxon>Mesorhabditinae</taxon>
        <taxon>Mesorhabditis</taxon>
    </lineage>
</organism>
<name>A0AA36D882_9BILA</name>
<feature type="non-terminal residue" evidence="1">
    <location>
        <position position="1"/>
    </location>
</feature>
<accession>A0AA36D882</accession>
<dbReference type="AlphaFoldDB" id="A0AA36D882"/>
<dbReference type="Proteomes" id="UP001177023">
    <property type="component" value="Unassembled WGS sequence"/>
</dbReference>
<dbReference type="Pfam" id="PF13896">
    <property type="entry name" value="Glyco_transf_49"/>
    <property type="match status" value="1"/>
</dbReference>
<reference evidence="1" key="1">
    <citation type="submission" date="2023-06" db="EMBL/GenBank/DDBJ databases">
        <authorList>
            <person name="Delattre M."/>
        </authorList>
    </citation>
    <scope>NUCLEOTIDE SEQUENCE</scope>
    <source>
        <strain evidence="1">AF72</strain>
    </source>
</reference>
<sequence>MLTEDNWYPINILRNAARLFVPKQALMTLSDAQFMFSFNFETIVKEYVASDLIDMTHDLLVYRIFEGIPDGLGGYPLTMEELKGAFDISTVRVFHELTAIESHWIPDLEYWLRTRRAKRTKKYRYLDAAWEPQFVAQNNVPFHDEAFPYLIRDNANQRWTLCRAGYRFHVMNMAFAIHPGFKNPGDAGSTRDDRQVVLARYAKAVTEFNAYMDKKYPDTRNKCPHMEPDDRSRKALQEENMVEKYSSAEREALVKAAEQRQLKENRTLEALIPGNETMN</sequence>
<evidence type="ECO:0000313" key="1">
    <source>
        <dbReference type="EMBL" id="CAJ0581905.1"/>
    </source>
</evidence>
<dbReference type="EMBL" id="CATQJA010002664">
    <property type="protein sequence ID" value="CAJ0581905.1"/>
    <property type="molecule type" value="Genomic_DNA"/>
</dbReference>
<gene>
    <name evidence="1" type="ORF">MSPICULIGERA_LOCUS20054</name>
</gene>
<evidence type="ECO:0000313" key="2">
    <source>
        <dbReference type="Proteomes" id="UP001177023"/>
    </source>
</evidence>